<evidence type="ECO:0000256" key="1">
    <source>
        <dbReference type="PIRSR" id="PIRSR602401-1"/>
    </source>
</evidence>
<dbReference type="AlphaFoldDB" id="R7Q4B0"/>
<protein>
    <submittedName>
        <fullName evidence="3">Cytochrome P450 family 808D-CYP808D1</fullName>
    </submittedName>
</protein>
<dbReference type="GO" id="GO:0020037">
    <property type="term" value="F:heme binding"/>
    <property type="evidence" value="ECO:0007669"/>
    <property type="project" value="InterPro"/>
</dbReference>
<dbReference type="SUPFAM" id="SSF48264">
    <property type="entry name" value="Cytochrome P450"/>
    <property type="match status" value="1"/>
</dbReference>
<evidence type="ECO:0000256" key="2">
    <source>
        <dbReference type="SAM" id="Phobius"/>
    </source>
</evidence>
<dbReference type="CDD" id="cd00302">
    <property type="entry name" value="cytochrome_P450"/>
    <property type="match status" value="1"/>
</dbReference>
<dbReference type="GeneID" id="17319544"/>
<accession>R7Q4B0</accession>
<evidence type="ECO:0000313" key="4">
    <source>
        <dbReference type="Proteomes" id="UP000012073"/>
    </source>
</evidence>
<gene>
    <name evidence="3" type="ORF">CHC_T00009131001</name>
</gene>
<keyword evidence="2" id="KW-1133">Transmembrane helix</keyword>
<reference evidence="4" key="1">
    <citation type="journal article" date="2013" name="Proc. Natl. Acad. Sci. U.S.A.">
        <title>Genome structure and metabolic features in the red seaweed Chondrus crispus shed light on evolution of the Archaeplastida.</title>
        <authorList>
            <person name="Collen J."/>
            <person name="Porcel B."/>
            <person name="Carre W."/>
            <person name="Ball S.G."/>
            <person name="Chaparro C."/>
            <person name="Tonon T."/>
            <person name="Barbeyron T."/>
            <person name="Michel G."/>
            <person name="Noel B."/>
            <person name="Valentin K."/>
            <person name="Elias M."/>
            <person name="Artiguenave F."/>
            <person name="Arun A."/>
            <person name="Aury J.M."/>
            <person name="Barbosa-Neto J.F."/>
            <person name="Bothwell J.H."/>
            <person name="Bouget F.Y."/>
            <person name="Brillet L."/>
            <person name="Cabello-Hurtado F."/>
            <person name="Capella-Gutierrez S."/>
            <person name="Charrier B."/>
            <person name="Cladiere L."/>
            <person name="Cock J.M."/>
            <person name="Coelho S.M."/>
            <person name="Colleoni C."/>
            <person name="Czjzek M."/>
            <person name="Da Silva C."/>
            <person name="Delage L."/>
            <person name="Denoeud F."/>
            <person name="Deschamps P."/>
            <person name="Dittami S.M."/>
            <person name="Gabaldon T."/>
            <person name="Gachon C.M."/>
            <person name="Groisillier A."/>
            <person name="Herve C."/>
            <person name="Jabbari K."/>
            <person name="Katinka M."/>
            <person name="Kloareg B."/>
            <person name="Kowalczyk N."/>
            <person name="Labadie K."/>
            <person name="Leblanc C."/>
            <person name="Lopez P.J."/>
            <person name="McLachlan D.H."/>
            <person name="Meslet-Cladiere L."/>
            <person name="Moustafa A."/>
            <person name="Nehr Z."/>
            <person name="Nyvall Collen P."/>
            <person name="Panaud O."/>
            <person name="Partensky F."/>
            <person name="Poulain J."/>
            <person name="Rensing S.A."/>
            <person name="Rousvoal S."/>
            <person name="Samson G."/>
            <person name="Symeonidi A."/>
            <person name="Weissenbach J."/>
            <person name="Zambounis A."/>
            <person name="Wincker P."/>
            <person name="Boyen C."/>
        </authorList>
    </citation>
    <scope>NUCLEOTIDE SEQUENCE [LARGE SCALE GENOMIC DNA]</scope>
    <source>
        <strain evidence="4">cv. Stackhouse</strain>
    </source>
</reference>
<feature type="binding site" description="axial binding residue" evidence="1">
    <location>
        <position position="458"/>
    </location>
    <ligand>
        <name>heme</name>
        <dbReference type="ChEBI" id="CHEBI:30413"/>
    </ligand>
    <ligandPart>
        <name>Fe</name>
        <dbReference type="ChEBI" id="CHEBI:18248"/>
    </ligandPart>
</feature>
<dbReference type="OrthoDB" id="1470350at2759"/>
<sequence>MSPQASFPLPPLPNCTMETSFFYEPIIAIFLILPVLYITYTASFPSLPGPGLLEYLPGGIIFPLWTNSAVFSRIMVKLGKAYGDIFSLWLGPAHVIVTSIPADVVQVMHAVDDFDRPREIKAVFEAVAPGGVFSMPVAPHRHIKKVLRSRFNHTMLKGFHTHMTEAIVELCECLHTAVDQGSEPGSSDVVNISEITSLTTFRVITNVAFGSNMTKPERLDFSESMTKIMPEMMKDYVGYPVRQALTMFGTRKKLLHHKAKIKETCDRFIEKRQAETEEQRNAREPDMLDTILSLKEHPMDVIRSIAAEFGVGGSHTSNQMLTWCLFETCCNPRVIAKIELELEAVLGDRSGDDPMSFEDLGKLPYMKKVWKETCRMHPMGPFLNRITTKDLTLKGSGVRVTKGTNVLAFYQKCQMDPAIWKDPHKFKPERWGTGSERKEGDLVVPGAYVPFGIGTFSCPGRFLADYEGPLILAEMHRRFKFTLACRPDEVESCTAFVESPRYINKAKNIDMGLPLRIERRV</sequence>
<dbReference type="InterPro" id="IPR036396">
    <property type="entry name" value="Cyt_P450_sf"/>
</dbReference>
<feature type="transmembrane region" description="Helical" evidence="2">
    <location>
        <begin position="21"/>
        <end position="40"/>
    </location>
</feature>
<dbReference type="Gene3D" id="1.10.630.10">
    <property type="entry name" value="Cytochrome P450"/>
    <property type="match status" value="1"/>
</dbReference>
<dbReference type="RefSeq" id="XP_005711851.1">
    <property type="nucleotide sequence ID" value="XM_005711794.1"/>
</dbReference>
<keyword evidence="1" id="KW-0349">Heme</keyword>
<organism evidence="3 4">
    <name type="scientific">Chondrus crispus</name>
    <name type="common">Carrageen Irish moss</name>
    <name type="synonym">Polymorpha crispa</name>
    <dbReference type="NCBI Taxonomy" id="2769"/>
    <lineage>
        <taxon>Eukaryota</taxon>
        <taxon>Rhodophyta</taxon>
        <taxon>Florideophyceae</taxon>
        <taxon>Rhodymeniophycidae</taxon>
        <taxon>Gigartinales</taxon>
        <taxon>Gigartinaceae</taxon>
        <taxon>Chondrus</taxon>
    </lineage>
</organism>
<dbReference type="Proteomes" id="UP000012073">
    <property type="component" value="Unassembled WGS sequence"/>
</dbReference>
<keyword evidence="2" id="KW-0812">Transmembrane</keyword>
<dbReference type="OMA" id="ICGITMS"/>
<dbReference type="STRING" id="2769.R7Q4B0"/>
<dbReference type="EMBL" id="HG001459">
    <property type="protein sequence ID" value="CDF32186.1"/>
    <property type="molecule type" value="Genomic_DNA"/>
</dbReference>
<dbReference type="GO" id="GO:0016705">
    <property type="term" value="F:oxidoreductase activity, acting on paired donors, with incorporation or reduction of molecular oxygen"/>
    <property type="evidence" value="ECO:0007669"/>
    <property type="project" value="InterPro"/>
</dbReference>
<feature type="transmembrane region" description="Helical" evidence="2">
    <location>
        <begin position="52"/>
        <end position="71"/>
    </location>
</feature>
<dbReference type="Gramene" id="CDF32186">
    <property type="protein sequence ID" value="CDF32186"/>
    <property type="gene ID" value="CHC_T00009131001"/>
</dbReference>
<keyword evidence="1" id="KW-0479">Metal-binding</keyword>
<dbReference type="InterPro" id="IPR002401">
    <property type="entry name" value="Cyt_P450_E_grp-I"/>
</dbReference>
<dbReference type="InterPro" id="IPR001128">
    <property type="entry name" value="Cyt_P450"/>
</dbReference>
<evidence type="ECO:0000313" key="3">
    <source>
        <dbReference type="EMBL" id="CDF32186.1"/>
    </source>
</evidence>
<keyword evidence="4" id="KW-1185">Reference proteome</keyword>
<keyword evidence="1" id="KW-0408">Iron</keyword>
<name>R7Q4B0_CHOCR</name>
<keyword evidence="2" id="KW-0472">Membrane</keyword>
<dbReference type="GO" id="GO:0004497">
    <property type="term" value="F:monooxygenase activity"/>
    <property type="evidence" value="ECO:0007669"/>
    <property type="project" value="InterPro"/>
</dbReference>
<dbReference type="Pfam" id="PF00067">
    <property type="entry name" value="p450"/>
    <property type="match status" value="1"/>
</dbReference>
<comment type="cofactor">
    <cofactor evidence="1">
        <name>heme</name>
        <dbReference type="ChEBI" id="CHEBI:30413"/>
    </cofactor>
</comment>
<dbReference type="GO" id="GO:0005506">
    <property type="term" value="F:iron ion binding"/>
    <property type="evidence" value="ECO:0007669"/>
    <property type="project" value="InterPro"/>
</dbReference>
<dbReference type="PRINTS" id="PR00463">
    <property type="entry name" value="EP450I"/>
</dbReference>
<dbReference type="KEGG" id="ccp:CHC_T00009131001"/>
<dbReference type="PANTHER" id="PTHR24281">
    <property type="entry name" value="STEROID 21-HYDROXYLASE-RELATED"/>
    <property type="match status" value="1"/>
</dbReference>
<proteinExistence type="predicted"/>